<dbReference type="AlphaFoldDB" id="A0AAQ4F045"/>
<evidence type="ECO:0000256" key="1">
    <source>
        <dbReference type="SAM" id="MobiDB-lite"/>
    </source>
</evidence>
<comment type="caution">
    <text evidence="2">The sequence shown here is derived from an EMBL/GenBank/DDBJ whole genome shotgun (WGS) entry which is preliminary data.</text>
</comment>
<name>A0AAQ4F045_AMBAM</name>
<organism evidence="2 3">
    <name type="scientific">Amblyomma americanum</name>
    <name type="common">Lone star tick</name>
    <dbReference type="NCBI Taxonomy" id="6943"/>
    <lineage>
        <taxon>Eukaryota</taxon>
        <taxon>Metazoa</taxon>
        <taxon>Ecdysozoa</taxon>
        <taxon>Arthropoda</taxon>
        <taxon>Chelicerata</taxon>
        <taxon>Arachnida</taxon>
        <taxon>Acari</taxon>
        <taxon>Parasitiformes</taxon>
        <taxon>Ixodida</taxon>
        <taxon>Ixodoidea</taxon>
        <taxon>Ixodidae</taxon>
        <taxon>Amblyomminae</taxon>
        <taxon>Amblyomma</taxon>
    </lineage>
</organism>
<sequence>MEGGEEDPEVVAWELAQKQRRYEKCKARQAAETPESREARFAKRRQKDQKPNTRITGSKVHRHDKFLTGRVLRCLARRRPTARPARRKSIHTRAGSVRSLGKRKPTPDTI</sequence>
<evidence type="ECO:0000313" key="2">
    <source>
        <dbReference type="EMBL" id="KAK8780093.1"/>
    </source>
</evidence>
<keyword evidence="3" id="KW-1185">Reference proteome</keyword>
<accession>A0AAQ4F045</accession>
<evidence type="ECO:0000313" key="3">
    <source>
        <dbReference type="Proteomes" id="UP001321473"/>
    </source>
</evidence>
<feature type="compositionally biased region" description="Basic residues" evidence="1">
    <location>
        <begin position="77"/>
        <end position="91"/>
    </location>
</feature>
<dbReference type="Proteomes" id="UP001321473">
    <property type="component" value="Unassembled WGS sequence"/>
</dbReference>
<reference evidence="2 3" key="1">
    <citation type="journal article" date="2023" name="Arcadia Sci">
        <title>De novo assembly of a long-read Amblyomma americanum tick genome.</title>
        <authorList>
            <person name="Chou S."/>
            <person name="Poskanzer K.E."/>
            <person name="Rollins M."/>
            <person name="Thuy-Boun P.S."/>
        </authorList>
    </citation>
    <scope>NUCLEOTIDE SEQUENCE [LARGE SCALE GENOMIC DNA]</scope>
    <source>
        <strain evidence="2">F_SG_1</strain>
        <tissue evidence="2">Salivary glands</tissue>
    </source>
</reference>
<protein>
    <submittedName>
        <fullName evidence="2">Uncharacterized protein</fullName>
    </submittedName>
</protein>
<dbReference type="EMBL" id="JARKHS020009188">
    <property type="protein sequence ID" value="KAK8780093.1"/>
    <property type="molecule type" value="Genomic_DNA"/>
</dbReference>
<feature type="region of interest" description="Disordered" evidence="1">
    <location>
        <begin position="26"/>
        <end position="61"/>
    </location>
</feature>
<gene>
    <name evidence="2" type="ORF">V5799_018566</name>
</gene>
<proteinExistence type="predicted"/>
<feature type="region of interest" description="Disordered" evidence="1">
    <location>
        <begin position="77"/>
        <end position="110"/>
    </location>
</feature>